<feature type="transmembrane region" description="Helical" evidence="1">
    <location>
        <begin position="114"/>
        <end position="136"/>
    </location>
</feature>
<evidence type="ECO:0000256" key="1">
    <source>
        <dbReference type="SAM" id="Phobius"/>
    </source>
</evidence>
<protein>
    <submittedName>
        <fullName evidence="2">Uncharacterized protein</fullName>
    </submittedName>
</protein>
<name>A0A3P6QDI8_DIBLA</name>
<organism evidence="2 3">
    <name type="scientific">Dibothriocephalus latus</name>
    <name type="common">Fish tapeworm</name>
    <name type="synonym">Diphyllobothrium latum</name>
    <dbReference type="NCBI Taxonomy" id="60516"/>
    <lineage>
        <taxon>Eukaryota</taxon>
        <taxon>Metazoa</taxon>
        <taxon>Spiralia</taxon>
        <taxon>Lophotrochozoa</taxon>
        <taxon>Platyhelminthes</taxon>
        <taxon>Cestoda</taxon>
        <taxon>Eucestoda</taxon>
        <taxon>Diphyllobothriidea</taxon>
        <taxon>Diphyllobothriidae</taxon>
        <taxon>Dibothriocephalus</taxon>
    </lineage>
</organism>
<gene>
    <name evidence="2" type="ORF">DILT_LOCUS4</name>
</gene>
<accession>A0A3P6QDI8</accession>
<dbReference type="AlphaFoldDB" id="A0A3P6QDI8"/>
<keyword evidence="1" id="KW-0812">Transmembrane</keyword>
<keyword evidence="1" id="KW-0472">Membrane</keyword>
<dbReference type="EMBL" id="UYRU01000007">
    <property type="protein sequence ID" value="VDK28888.1"/>
    <property type="molecule type" value="Genomic_DNA"/>
</dbReference>
<proteinExistence type="predicted"/>
<dbReference type="Proteomes" id="UP000281553">
    <property type="component" value="Unassembled WGS sequence"/>
</dbReference>
<evidence type="ECO:0000313" key="2">
    <source>
        <dbReference type="EMBL" id="VDK28888.1"/>
    </source>
</evidence>
<sequence length="188" mass="21091">MLSLKTHRFEYCDGCCPPSIAEDAASQTEPNVSAQMGAPPPYIYLKEKRIAEEFENGISSTDESIYSTSFFNVEHNDGHFDSHNALGDPTSESFQLQFYAIGAEFERIRFMQTLAGFVLGIFLITVVAFVMCYLAYRILRASSELAGVDFHVLRAFSLFFDDLAIEHRSAVSKPGWPSHLDRNITITV</sequence>
<keyword evidence="3" id="KW-1185">Reference proteome</keyword>
<evidence type="ECO:0000313" key="3">
    <source>
        <dbReference type="Proteomes" id="UP000281553"/>
    </source>
</evidence>
<reference evidence="2 3" key="1">
    <citation type="submission" date="2018-11" db="EMBL/GenBank/DDBJ databases">
        <authorList>
            <consortium name="Pathogen Informatics"/>
        </authorList>
    </citation>
    <scope>NUCLEOTIDE SEQUENCE [LARGE SCALE GENOMIC DNA]</scope>
</reference>
<keyword evidence="1" id="KW-1133">Transmembrane helix</keyword>